<dbReference type="AlphaFoldDB" id="A0A2M7AM91"/>
<feature type="region of interest" description="Disordered" evidence="1">
    <location>
        <begin position="42"/>
        <end position="70"/>
    </location>
</feature>
<comment type="caution">
    <text evidence="2">The sequence shown here is derived from an EMBL/GenBank/DDBJ whole genome shotgun (WGS) entry which is preliminary data.</text>
</comment>
<evidence type="ECO:0000256" key="1">
    <source>
        <dbReference type="SAM" id="MobiDB-lite"/>
    </source>
</evidence>
<protein>
    <submittedName>
        <fullName evidence="2">Uncharacterized protein</fullName>
    </submittedName>
</protein>
<organism evidence="2 3">
    <name type="scientific">candidate division WWE3 bacterium CG06_land_8_20_14_3_00_42_16</name>
    <dbReference type="NCBI Taxonomy" id="1975083"/>
    <lineage>
        <taxon>Bacteria</taxon>
        <taxon>Katanobacteria</taxon>
    </lineage>
</organism>
<evidence type="ECO:0000313" key="2">
    <source>
        <dbReference type="EMBL" id="PIU68511.1"/>
    </source>
</evidence>
<reference evidence="3" key="1">
    <citation type="submission" date="2017-09" db="EMBL/GenBank/DDBJ databases">
        <title>Depth-based differentiation of microbial function through sediment-hosted aquifers and enrichment of novel symbionts in the deep terrestrial subsurface.</title>
        <authorList>
            <person name="Probst A.J."/>
            <person name="Ladd B."/>
            <person name="Jarett J.K."/>
            <person name="Geller-Mcgrath D.E."/>
            <person name="Sieber C.M.K."/>
            <person name="Emerson J.B."/>
            <person name="Anantharaman K."/>
            <person name="Thomas B.C."/>
            <person name="Malmstrom R."/>
            <person name="Stieglmeier M."/>
            <person name="Klingl A."/>
            <person name="Woyke T."/>
            <person name="Ryan C.M."/>
            <person name="Banfield J.F."/>
        </authorList>
    </citation>
    <scope>NUCLEOTIDE SEQUENCE [LARGE SCALE GENOMIC DNA]</scope>
</reference>
<accession>A0A2M7AM91</accession>
<dbReference type="EMBL" id="PEWD01000070">
    <property type="protein sequence ID" value="PIU68511.1"/>
    <property type="molecule type" value="Genomic_DNA"/>
</dbReference>
<name>A0A2M7AM91_UNCKA</name>
<evidence type="ECO:0000313" key="3">
    <source>
        <dbReference type="Proteomes" id="UP000229916"/>
    </source>
</evidence>
<gene>
    <name evidence="2" type="ORF">COS81_03760</name>
</gene>
<sequence length="105" mass="11385">MNAPIPSARQHFAFVVLSFRSAPACSSRQGIGGEKTRRKVIKRTGSPPVGGRAHVPAPACRRGRDSAGPQDDIKLRHYEMASVSLQTTSHFVKNYNLSTCSICGF</sequence>
<proteinExistence type="predicted"/>
<dbReference type="Proteomes" id="UP000229916">
    <property type="component" value="Unassembled WGS sequence"/>
</dbReference>